<proteinExistence type="inferred from homology"/>
<reference evidence="7" key="1">
    <citation type="journal article" date="2016" name="Nat. Genet.">
        <title>A high-quality carrot genome assembly provides new insights into carotenoid accumulation and asterid genome evolution.</title>
        <authorList>
            <person name="Iorizzo M."/>
            <person name="Ellison S."/>
            <person name="Senalik D."/>
            <person name="Zeng P."/>
            <person name="Satapoomin P."/>
            <person name="Huang J."/>
            <person name="Bowman M."/>
            <person name="Iovene M."/>
            <person name="Sanseverino W."/>
            <person name="Cavagnaro P."/>
            <person name="Yildiz M."/>
            <person name="Macko-Podgorni A."/>
            <person name="Moranska E."/>
            <person name="Grzebelus E."/>
            <person name="Grzebelus D."/>
            <person name="Ashrafi H."/>
            <person name="Zheng Z."/>
            <person name="Cheng S."/>
            <person name="Spooner D."/>
            <person name="Van Deynze A."/>
            <person name="Simon P."/>
        </authorList>
    </citation>
    <scope>NUCLEOTIDE SEQUENCE</scope>
    <source>
        <tissue evidence="7">Leaf</tissue>
    </source>
</reference>
<organism evidence="7 8">
    <name type="scientific">Daucus carota subsp. sativus</name>
    <name type="common">Carrot</name>
    <dbReference type="NCBI Taxonomy" id="79200"/>
    <lineage>
        <taxon>Eukaryota</taxon>
        <taxon>Viridiplantae</taxon>
        <taxon>Streptophyta</taxon>
        <taxon>Embryophyta</taxon>
        <taxon>Tracheophyta</taxon>
        <taxon>Spermatophyta</taxon>
        <taxon>Magnoliopsida</taxon>
        <taxon>eudicotyledons</taxon>
        <taxon>Gunneridae</taxon>
        <taxon>Pentapetalae</taxon>
        <taxon>asterids</taxon>
        <taxon>campanulids</taxon>
        <taxon>Apiales</taxon>
        <taxon>Apiaceae</taxon>
        <taxon>Apioideae</taxon>
        <taxon>Scandiceae</taxon>
        <taxon>Daucinae</taxon>
        <taxon>Daucus</taxon>
        <taxon>Daucus sect. Daucus</taxon>
    </lineage>
</organism>
<dbReference type="InterPro" id="IPR010264">
    <property type="entry name" value="Self-incomp_S1"/>
</dbReference>
<name>A0AAF0XXU4_DAUCS</name>
<evidence type="ECO:0000256" key="1">
    <source>
        <dbReference type="ARBA" id="ARBA00004613"/>
    </source>
</evidence>
<feature type="signal peptide" evidence="6">
    <location>
        <begin position="1"/>
        <end position="23"/>
    </location>
</feature>
<keyword evidence="5 6" id="KW-0732">Signal</keyword>
<reference evidence="7" key="2">
    <citation type="submission" date="2022-03" db="EMBL/GenBank/DDBJ databases">
        <title>Draft title - Genomic analysis of global carrot germplasm unveils the trajectory of domestication and the origin of high carotenoid orange carrot.</title>
        <authorList>
            <person name="Iorizzo M."/>
            <person name="Ellison S."/>
            <person name="Senalik D."/>
            <person name="Macko-Podgorni A."/>
            <person name="Grzebelus D."/>
            <person name="Bostan H."/>
            <person name="Rolling W."/>
            <person name="Curaba J."/>
            <person name="Simon P."/>
        </authorList>
    </citation>
    <scope>NUCLEOTIDE SEQUENCE</scope>
    <source>
        <tissue evidence="7">Leaf</tissue>
    </source>
</reference>
<keyword evidence="3 6" id="KW-0713">Self-incompatibility</keyword>
<evidence type="ECO:0000313" key="8">
    <source>
        <dbReference type="Proteomes" id="UP000077755"/>
    </source>
</evidence>
<dbReference type="GO" id="GO:0005576">
    <property type="term" value="C:extracellular region"/>
    <property type="evidence" value="ECO:0007669"/>
    <property type="project" value="UniProtKB-SubCell"/>
</dbReference>
<feature type="chain" id="PRO_5041768625" description="S-protein homolog" evidence="6">
    <location>
        <begin position="24"/>
        <end position="134"/>
    </location>
</feature>
<keyword evidence="4 6" id="KW-0964">Secreted</keyword>
<evidence type="ECO:0000256" key="2">
    <source>
        <dbReference type="ARBA" id="ARBA00005581"/>
    </source>
</evidence>
<dbReference type="GO" id="GO:0060320">
    <property type="term" value="P:rejection of self pollen"/>
    <property type="evidence" value="ECO:0007669"/>
    <property type="project" value="UniProtKB-KW"/>
</dbReference>
<comment type="similarity">
    <text evidence="2 6">Belongs to the plant self-incompatibility (S1) protein family.</text>
</comment>
<evidence type="ECO:0000256" key="4">
    <source>
        <dbReference type="ARBA" id="ARBA00022525"/>
    </source>
</evidence>
<gene>
    <name evidence="7" type="ORF">DCAR_0935752</name>
</gene>
<evidence type="ECO:0000256" key="6">
    <source>
        <dbReference type="RuleBase" id="RU367044"/>
    </source>
</evidence>
<dbReference type="PANTHER" id="PTHR31232:SF156">
    <property type="entry name" value="PLANT SELF-INCOMPATIBILITY PROTEIN S1 FAMILY-RELATED"/>
    <property type="match status" value="1"/>
</dbReference>
<dbReference type="Proteomes" id="UP000077755">
    <property type="component" value="Chromosome 9"/>
</dbReference>
<accession>A0AAF0XXU4</accession>
<evidence type="ECO:0000313" key="7">
    <source>
        <dbReference type="EMBL" id="WOH16203.1"/>
    </source>
</evidence>
<evidence type="ECO:0000256" key="5">
    <source>
        <dbReference type="ARBA" id="ARBA00022729"/>
    </source>
</evidence>
<keyword evidence="8" id="KW-1185">Reference proteome</keyword>
<dbReference type="EMBL" id="CP093351">
    <property type="protein sequence ID" value="WOH16203.1"/>
    <property type="molecule type" value="Genomic_DNA"/>
</dbReference>
<comment type="subcellular location">
    <subcellularLocation>
        <location evidence="1 6">Secreted</location>
    </subcellularLocation>
</comment>
<dbReference type="AlphaFoldDB" id="A0AAF0XXU4"/>
<protein>
    <recommendedName>
        <fullName evidence="6">S-protein homolog</fullName>
    </recommendedName>
</protein>
<dbReference type="Pfam" id="PF05938">
    <property type="entry name" value="Self-incomp_S1"/>
    <property type="match status" value="1"/>
</dbReference>
<dbReference type="PANTHER" id="PTHR31232">
    <property type="match status" value="1"/>
</dbReference>
<sequence>MTRSSSCLISFLTISLFFTTCFSFPKLHVTITNTLPGPDPPLILHCKSKDNDLGIHTVLLNQSYDWSFRMNLIGSTLFSCDFVWGKQHAGFVVFSKDIAKKLHNGEFMYQARGDGFYFNVNGDWQKVQDWSWSY</sequence>
<evidence type="ECO:0000256" key="3">
    <source>
        <dbReference type="ARBA" id="ARBA00022471"/>
    </source>
</evidence>